<name>C5KCS1_PERM5</name>
<feature type="transmembrane region" description="Helical" evidence="1">
    <location>
        <begin position="35"/>
        <end position="53"/>
    </location>
</feature>
<dbReference type="OrthoDB" id="409849at2759"/>
<feature type="transmembrane region" description="Helical" evidence="1">
    <location>
        <begin position="169"/>
        <end position="190"/>
    </location>
</feature>
<protein>
    <submittedName>
        <fullName evidence="2">Uncharacterized protein</fullName>
    </submittedName>
</protein>
<sequence>MVAVLKTGCLPRQVSGRVCAQSAAQWMWEWSQLDVFALALFITLFVFNAFSLLRAVAPWGFYCVLMAAMSGFELAKHDLPPMLRMAQHDLVEMDEIVCEEEGEEEEEQQQQTVVEPGVIKHRREHSGSSSFSEERLRSRVDSVASTVTIAKSRRLGNCCRGLVRIVQKLGLPFFVLKAIGWIIFFVIWWVNSGNARLDLAGVNETLLENAPLVTSGLRDFLPDMVGQCPPELPRPDICRDIGPLYHDKSTVMEVLSRWLSGLRSVSVEELSLGVPRESELEMSIAGSFDELSMSLYIGQCITPDNLFRSTNDTMETNDGDGTKKKFGKPICSALWDKVYSWKQVGWGLIISASCNEEWPYVRNIAIKDVTLDQNLKISEQLVFGITINVDDLTTRFRDGFQKALMPYIVSKSPWIRWGADEYDMTELLNQLHFPNTLSSAWKSPAEPQRAAVKAPIELTIAPLFDSLEYIIYCTFVGAVASVSSLTWRTRTDRTTVEDFERELALGSSKVDYLSALEREDCQRNVQELRCVRRAMEWLKEESKPIQLPVTGTVLAKWCKVPVVTETGKLQSFIKNEDLCDAVSAVGVTARAFSILANHDNDKVFGAFRNIERSEVVIIGCLDLLTSVSPELLLRIAWLELDGVDRRSHVDGVPSTSIFCRCIMMLTELLKNGPQAECDPDLRCSVRELVAAVLASPDTLWAQDDGKLMKVGLALLQNELKRTKMV</sequence>
<dbReference type="Proteomes" id="UP000007800">
    <property type="component" value="Unassembled WGS sequence"/>
</dbReference>
<keyword evidence="1" id="KW-1133">Transmembrane helix</keyword>
<dbReference type="InParanoid" id="C5KCS1"/>
<organism evidence="3">
    <name type="scientific">Perkinsus marinus (strain ATCC 50983 / TXsc)</name>
    <dbReference type="NCBI Taxonomy" id="423536"/>
    <lineage>
        <taxon>Eukaryota</taxon>
        <taxon>Sar</taxon>
        <taxon>Alveolata</taxon>
        <taxon>Perkinsozoa</taxon>
        <taxon>Perkinsea</taxon>
        <taxon>Perkinsida</taxon>
        <taxon>Perkinsidae</taxon>
        <taxon>Perkinsus</taxon>
    </lineage>
</organism>
<dbReference type="GeneID" id="9086907"/>
<dbReference type="AlphaFoldDB" id="C5KCS1"/>
<keyword evidence="1" id="KW-0472">Membrane</keyword>
<accession>C5KCS1</accession>
<evidence type="ECO:0000313" key="2">
    <source>
        <dbReference type="EMBL" id="EER17670.1"/>
    </source>
</evidence>
<proteinExistence type="predicted"/>
<evidence type="ECO:0000313" key="3">
    <source>
        <dbReference type="Proteomes" id="UP000007800"/>
    </source>
</evidence>
<keyword evidence="3" id="KW-1185">Reference proteome</keyword>
<gene>
    <name evidence="2" type="ORF">Pmar_PMAR023591</name>
</gene>
<dbReference type="EMBL" id="GG671995">
    <property type="protein sequence ID" value="EER17670.1"/>
    <property type="molecule type" value="Genomic_DNA"/>
</dbReference>
<keyword evidence="1" id="KW-0812">Transmembrane</keyword>
<dbReference type="RefSeq" id="XP_002785874.1">
    <property type="nucleotide sequence ID" value="XM_002785828.1"/>
</dbReference>
<evidence type="ECO:0000256" key="1">
    <source>
        <dbReference type="SAM" id="Phobius"/>
    </source>
</evidence>
<reference evidence="2 3" key="1">
    <citation type="submission" date="2008-07" db="EMBL/GenBank/DDBJ databases">
        <authorList>
            <person name="El-Sayed N."/>
            <person name="Caler E."/>
            <person name="Inman J."/>
            <person name="Amedeo P."/>
            <person name="Hass B."/>
            <person name="Wortman J."/>
        </authorList>
    </citation>
    <scope>NUCLEOTIDE SEQUENCE [LARGE SCALE GENOMIC DNA]</scope>
    <source>
        <strain evidence="3">ATCC 50983 / TXsc</strain>
    </source>
</reference>